<evidence type="ECO:0000313" key="1">
    <source>
        <dbReference type="EMBL" id="MDQ0688939.1"/>
    </source>
</evidence>
<evidence type="ECO:0000313" key="2">
    <source>
        <dbReference type="Proteomes" id="UP001243364"/>
    </source>
</evidence>
<reference evidence="1 2" key="1">
    <citation type="submission" date="2023-07" db="EMBL/GenBank/DDBJ databases">
        <title>Comparative genomics of wheat-associated soil bacteria to identify genetic determinants of phenazine resistance.</title>
        <authorList>
            <person name="Mouncey N."/>
        </authorList>
    </citation>
    <scope>NUCLEOTIDE SEQUENCE [LARGE SCALE GENOMIC DNA]</scope>
    <source>
        <strain evidence="1 2">W4I19-2</strain>
    </source>
</reference>
<dbReference type="RefSeq" id="WP_307049757.1">
    <property type="nucleotide sequence ID" value="NZ_JAUSYA010000001.1"/>
</dbReference>
<gene>
    <name evidence="1" type="ORF">QFZ56_007902</name>
</gene>
<keyword evidence="2" id="KW-1185">Reference proteome</keyword>
<organism evidence="1 2">
    <name type="scientific">Streptomyces achromogenes</name>
    <dbReference type="NCBI Taxonomy" id="67255"/>
    <lineage>
        <taxon>Bacteria</taxon>
        <taxon>Bacillati</taxon>
        <taxon>Actinomycetota</taxon>
        <taxon>Actinomycetes</taxon>
        <taxon>Kitasatosporales</taxon>
        <taxon>Streptomycetaceae</taxon>
        <taxon>Streptomyces</taxon>
    </lineage>
</organism>
<protein>
    <submittedName>
        <fullName evidence="1">Alpha-D-ribose 1-methylphosphonate 5-triphosphate synthase subunit PhnH</fullName>
    </submittedName>
</protein>
<accession>A0ABU0QE59</accession>
<dbReference type="Proteomes" id="UP001243364">
    <property type="component" value="Unassembled WGS sequence"/>
</dbReference>
<name>A0ABU0QE59_STRAH</name>
<dbReference type="EMBL" id="JAUSYA010000001">
    <property type="protein sequence ID" value="MDQ0688939.1"/>
    <property type="molecule type" value="Genomic_DNA"/>
</dbReference>
<sequence>MVSGQAAPGTEVEVGFENPRLNTILKALSPAERAVALALATNGVTTWAEAAMTAGAAQPKIQGEKVRRKVMRLAAAAEAITVSDC</sequence>
<proteinExistence type="predicted"/>
<comment type="caution">
    <text evidence="1">The sequence shown here is derived from an EMBL/GenBank/DDBJ whole genome shotgun (WGS) entry which is preliminary data.</text>
</comment>